<gene>
    <name evidence="7" type="ORF">PCOR1329_LOCUS65585</name>
</gene>
<feature type="transmembrane region" description="Helical" evidence="5">
    <location>
        <begin position="135"/>
        <end position="157"/>
    </location>
</feature>
<dbReference type="PANTHER" id="PTHR11384:SF59">
    <property type="entry name" value="LYSOSOMAL COBALAMIN TRANSPORTER ABCD4"/>
    <property type="match status" value="1"/>
</dbReference>
<feature type="transmembrane region" description="Helical" evidence="5">
    <location>
        <begin position="381"/>
        <end position="401"/>
    </location>
</feature>
<keyword evidence="4 5" id="KW-0472">Membrane</keyword>
<keyword evidence="2 5" id="KW-0812">Transmembrane</keyword>
<feature type="transmembrane region" description="Helical" evidence="5">
    <location>
        <begin position="177"/>
        <end position="197"/>
    </location>
</feature>
<evidence type="ECO:0000256" key="2">
    <source>
        <dbReference type="ARBA" id="ARBA00022692"/>
    </source>
</evidence>
<evidence type="ECO:0000256" key="5">
    <source>
        <dbReference type="SAM" id="Phobius"/>
    </source>
</evidence>
<feature type="transmembrane region" description="Helical" evidence="5">
    <location>
        <begin position="259"/>
        <end position="278"/>
    </location>
</feature>
<keyword evidence="8" id="KW-1185">Reference proteome</keyword>
<dbReference type="Gene3D" id="1.20.1560.10">
    <property type="entry name" value="ABC transporter type 1, transmembrane domain"/>
    <property type="match status" value="1"/>
</dbReference>
<dbReference type="Proteomes" id="UP001189429">
    <property type="component" value="Unassembled WGS sequence"/>
</dbReference>
<dbReference type="Pfam" id="PF06472">
    <property type="entry name" value="ABC_membrane_2"/>
    <property type="match status" value="1"/>
</dbReference>
<evidence type="ECO:0000256" key="1">
    <source>
        <dbReference type="ARBA" id="ARBA00022448"/>
    </source>
</evidence>
<protein>
    <recommendedName>
        <fullName evidence="6">ABC transmembrane type-1 domain-containing protein</fullName>
    </recommendedName>
</protein>
<dbReference type="SUPFAM" id="SSF90123">
    <property type="entry name" value="ABC transporter transmembrane region"/>
    <property type="match status" value="1"/>
</dbReference>
<evidence type="ECO:0000313" key="8">
    <source>
        <dbReference type="Proteomes" id="UP001189429"/>
    </source>
</evidence>
<proteinExistence type="predicted"/>
<sequence>MGLGGQCSDAQVSSSLGGKAPGWSLQPGQLGQLQRLGQPYFLPLGRRSGLHFLWLLVALTCCVCGAGLVLLTAMLRLAFWLAPRASERVISGPQGMVDGLWGGAGGSAIMALALVGALSFARFQVELQGRWIQWLLLGFVVIVLLSVNAINTGIGFVANYLTQAMVDKEPDSFYRWLQMYASCFVFALPVLTMQYYVKAKLGIFWREWLTSSLMAGWMSHRAYYVLNANDEEAAEGGVDNPDQRIAQDVETFTSMTLEYLIGTIDSLSMFGMNILVLWNINHTLTVVLLSWSIGMTAIILFLSKNLVRVNYRQLKFEADFRYGLVHVRDNAESIAFYSGEASERYEMNNRLDAVVGNYNRLIIWTVGISVIKRMYSYGNVFVPYIVMGPFVLSGKLTYGGARRRISRRRISHSAWWKTHCPS</sequence>
<keyword evidence="1" id="KW-0813">Transport</keyword>
<feature type="transmembrane region" description="Helical" evidence="5">
    <location>
        <begin position="357"/>
        <end position="375"/>
    </location>
</feature>
<feature type="transmembrane region" description="Helical" evidence="5">
    <location>
        <begin position="52"/>
        <end position="79"/>
    </location>
</feature>
<comment type="caution">
    <text evidence="7">The sequence shown here is derived from an EMBL/GenBank/DDBJ whole genome shotgun (WGS) entry which is preliminary data.</text>
</comment>
<evidence type="ECO:0000259" key="6">
    <source>
        <dbReference type="PROSITE" id="PS50929"/>
    </source>
</evidence>
<dbReference type="PROSITE" id="PS50929">
    <property type="entry name" value="ABC_TM1F"/>
    <property type="match status" value="1"/>
</dbReference>
<dbReference type="InterPro" id="IPR036640">
    <property type="entry name" value="ABC1_TM_sf"/>
</dbReference>
<dbReference type="PANTHER" id="PTHR11384">
    <property type="entry name" value="ATP-BINDING CASSETTE, SUB-FAMILY D MEMBER"/>
    <property type="match status" value="1"/>
</dbReference>
<feature type="domain" description="ABC transmembrane type-1" evidence="6">
    <location>
        <begin position="139"/>
        <end position="399"/>
    </location>
</feature>
<reference evidence="7" key="1">
    <citation type="submission" date="2023-10" db="EMBL/GenBank/DDBJ databases">
        <authorList>
            <person name="Chen Y."/>
            <person name="Shah S."/>
            <person name="Dougan E. K."/>
            <person name="Thang M."/>
            <person name="Chan C."/>
        </authorList>
    </citation>
    <scope>NUCLEOTIDE SEQUENCE [LARGE SCALE GENOMIC DNA]</scope>
</reference>
<evidence type="ECO:0000256" key="3">
    <source>
        <dbReference type="ARBA" id="ARBA00022989"/>
    </source>
</evidence>
<name>A0ABN9WAS2_9DINO</name>
<feature type="transmembrane region" description="Helical" evidence="5">
    <location>
        <begin position="284"/>
        <end position="302"/>
    </location>
</feature>
<feature type="transmembrane region" description="Helical" evidence="5">
    <location>
        <begin position="99"/>
        <end position="123"/>
    </location>
</feature>
<accession>A0ABN9WAS2</accession>
<organism evidence="7 8">
    <name type="scientific">Prorocentrum cordatum</name>
    <dbReference type="NCBI Taxonomy" id="2364126"/>
    <lineage>
        <taxon>Eukaryota</taxon>
        <taxon>Sar</taxon>
        <taxon>Alveolata</taxon>
        <taxon>Dinophyceae</taxon>
        <taxon>Prorocentrales</taxon>
        <taxon>Prorocentraceae</taxon>
        <taxon>Prorocentrum</taxon>
    </lineage>
</organism>
<keyword evidence="3 5" id="KW-1133">Transmembrane helix</keyword>
<evidence type="ECO:0000256" key="4">
    <source>
        <dbReference type="ARBA" id="ARBA00023136"/>
    </source>
</evidence>
<dbReference type="InterPro" id="IPR050835">
    <property type="entry name" value="ABC_transporter_sub-D"/>
</dbReference>
<evidence type="ECO:0000313" key="7">
    <source>
        <dbReference type="EMBL" id="CAK0883346.1"/>
    </source>
</evidence>
<dbReference type="EMBL" id="CAUYUJ010018404">
    <property type="protein sequence ID" value="CAK0883346.1"/>
    <property type="molecule type" value="Genomic_DNA"/>
</dbReference>
<dbReference type="InterPro" id="IPR011527">
    <property type="entry name" value="ABC1_TM_dom"/>
</dbReference>